<gene>
    <name evidence="1" type="ORF">EG242_05070</name>
</gene>
<dbReference type="PROSITE" id="PS51257">
    <property type="entry name" value="PROKAR_LIPOPROTEIN"/>
    <property type="match status" value="1"/>
</dbReference>
<evidence type="ECO:0000313" key="1">
    <source>
        <dbReference type="EMBL" id="RRA95805.1"/>
    </source>
</evidence>
<accession>A0A3P1B498</accession>
<reference evidence="1 2" key="1">
    <citation type="submission" date="2018-11" db="EMBL/GenBank/DDBJ databases">
        <title>Flavobacterium sp. nov., YIM 102796 draft genome.</title>
        <authorList>
            <person name="Li G."/>
            <person name="Jiang Y."/>
        </authorList>
    </citation>
    <scope>NUCLEOTIDE SEQUENCE [LARGE SCALE GENOMIC DNA]</scope>
    <source>
        <strain evidence="1 2">YIM 102796</strain>
    </source>
</reference>
<sequence length="151" mass="17147">MKKLLLIVLTVAFASSCQQKNDNNVKNEAVSVKDSVGDAKFQMYEMSEMAALMEQMYAYNTQLKERITTNQDLGSYPEAFNKLHTAVLTEASDRDPFFNDQAIKFIEAQKMIYTDPIQAKDNFNKMVNQCLECHAKKCGGPIPRIKKLIIP</sequence>
<comment type="caution">
    <text evidence="1">The sequence shown here is derived from an EMBL/GenBank/DDBJ whole genome shotgun (WGS) entry which is preliminary data.</text>
</comment>
<dbReference type="OrthoDB" id="982229at2"/>
<keyword evidence="2" id="KW-1185">Reference proteome</keyword>
<protein>
    <recommendedName>
        <fullName evidence="3">Cytochrome c</fullName>
    </recommendedName>
</protein>
<dbReference type="AlphaFoldDB" id="A0A3P1B498"/>
<organism evidence="1 2">
    <name type="scientific">Paenimyroides viscosum</name>
    <dbReference type="NCBI Taxonomy" id="2488729"/>
    <lineage>
        <taxon>Bacteria</taxon>
        <taxon>Pseudomonadati</taxon>
        <taxon>Bacteroidota</taxon>
        <taxon>Flavobacteriia</taxon>
        <taxon>Flavobacteriales</taxon>
        <taxon>Flavobacteriaceae</taxon>
        <taxon>Paenimyroides</taxon>
    </lineage>
</organism>
<dbReference type="Proteomes" id="UP000268372">
    <property type="component" value="Unassembled WGS sequence"/>
</dbReference>
<dbReference type="EMBL" id="RQTJ01000007">
    <property type="protein sequence ID" value="RRA95805.1"/>
    <property type="molecule type" value="Genomic_DNA"/>
</dbReference>
<proteinExistence type="predicted"/>
<name>A0A3P1B498_9FLAO</name>
<dbReference type="RefSeq" id="WP_124898818.1">
    <property type="nucleotide sequence ID" value="NZ_RQTJ01000007.1"/>
</dbReference>
<evidence type="ECO:0008006" key="3">
    <source>
        <dbReference type="Google" id="ProtNLM"/>
    </source>
</evidence>
<evidence type="ECO:0000313" key="2">
    <source>
        <dbReference type="Proteomes" id="UP000268372"/>
    </source>
</evidence>